<protein>
    <submittedName>
        <fullName evidence="4">Deoxycytidylate deaminase</fullName>
    </submittedName>
</protein>
<feature type="domain" description="CMP/dCMP-type deaminase" evidence="3">
    <location>
        <begin position="14"/>
        <end position="145"/>
    </location>
</feature>
<dbReference type="InterPro" id="IPR035105">
    <property type="entry name" value="Deoxycytidylate_deaminase_dom"/>
</dbReference>
<dbReference type="InterPro" id="IPR016193">
    <property type="entry name" value="Cytidine_deaminase-like"/>
</dbReference>
<gene>
    <name evidence="4" type="ORF">EAH89_14130</name>
</gene>
<evidence type="ECO:0000313" key="4">
    <source>
        <dbReference type="EMBL" id="TPG55697.1"/>
    </source>
</evidence>
<dbReference type="RefSeq" id="WP_140884198.1">
    <property type="nucleotide sequence ID" value="NZ_RCZP01000012.1"/>
</dbReference>
<accession>A0A502G196</accession>
<dbReference type="PROSITE" id="PS51747">
    <property type="entry name" value="CYT_DCMP_DEAMINASES_2"/>
    <property type="match status" value="1"/>
</dbReference>
<dbReference type="InterPro" id="IPR015517">
    <property type="entry name" value="dCMP_deaminase-rel"/>
</dbReference>
<comment type="caution">
    <text evidence="4">The sequence shown here is derived from an EMBL/GenBank/DDBJ whole genome shotgun (WGS) entry which is preliminary data.</text>
</comment>
<evidence type="ECO:0000256" key="2">
    <source>
        <dbReference type="ARBA" id="ARBA00022801"/>
    </source>
</evidence>
<evidence type="ECO:0000256" key="1">
    <source>
        <dbReference type="ARBA" id="ARBA00001947"/>
    </source>
</evidence>
<dbReference type="CDD" id="cd01286">
    <property type="entry name" value="deoxycytidylate_deaminase"/>
    <property type="match status" value="1"/>
</dbReference>
<dbReference type="AlphaFoldDB" id="A0A502G196"/>
<reference evidence="4 5" key="1">
    <citation type="journal article" date="2019" name="Environ. Microbiol.">
        <title>Species interactions and distinct microbial communities in high Arctic permafrost affected cryosols are associated with the CH4 and CO2 gas fluxes.</title>
        <authorList>
            <person name="Altshuler I."/>
            <person name="Hamel J."/>
            <person name="Turney S."/>
            <person name="Magnuson E."/>
            <person name="Levesque R."/>
            <person name="Greer C."/>
            <person name="Whyte L.G."/>
        </authorList>
    </citation>
    <scope>NUCLEOTIDE SEQUENCE [LARGE SCALE GENOMIC DNA]</scope>
    <source>
        <strain evidence="4 5">S9.3B</strain>
    </source>
</reference>
<dbReference type="PANTHER" id="PTHR11086:SF18">
    <property type="entry name" value="DEOXYCYTIDYLATE DEAMINASE"/>
    <property type="match status" value="1"/>
</dbReference>
<dbReference type="OrthoDB" id="9788517at2"/>
<dbReference type="Pfam" id="PF00383">
    <property type="entry name" value="dCMP_cyt_deam_1"/>
    <property type="match status" value="1"/>
</dbReference>
<dbReference type="GO" id="GO:0005737">
    <property type="term" value="C:cytoplasm"/>
    <property type="evidence" value="ECO:0007669"/>
    <property type="project" value="TreeGrafter"/>
</dbReference>
<dbReference type="EMBL" id="RCZP01000012">
    <property type="protein sequence ID" value="TPG55697.1"/>
    <property type="molecule type" value="Genomic_DNA"/>
</dbReference>
<organism evidence="4 5">
    <name type="scientific">Muricoccus nepalensis</name>
    <dbReference type="NCBI Taxonomy" id="1854500"/>
    <lineage>
        <taxon>Bacteria</taxon>
        <taxon>Pseudomonadati</taxon>
        <taxon>Pseudomonadota</taxon>
        <taxon>Alphaproteobacteria</taxon>
        <taxon>Acetobacterales</taxon>
        <taxon>Roseomonadaceae</taxon>
        <taxon>Muricoccus</taxon>
    </lineage>
</organism>
<dbReference type="InterPro" id="IPR002125">
    <property type="entry name" value="CMP_dCMP_dom"/>
</dbReference>
<comment type="cofactor">
    <cofactor evidence="1">
        <name>Zn(2+)</name>
        <dbReference type="ChEBI" id="CHEBI:29105"/>
    </cofactor>
</comment>
<dbReference type="SUPFAM" id="SSF53927">
    <property type="entry name" value="Cytidine deaminase-like"/>
    <property type="match status" value="1"/>
</dbReference>
<keyword evidence="2" id="KW-0378">Hydrolase</keyword>
<proteinExistence type="predicted"/>
<dbReference type="Gene3D" id="3.40.140.10">
    <property type="entry name" value="Cytidine Deaminase, domain 2"/>
    <property type="match status" value="1"/>
</dbReference>
<dbReference type="Proteomes" id="UP000317078">
    <property type="component" value="Unassembled WGS sequence"/>
</dbReference>
<evidence type="ECO:0000313" key="5">
    <source>
        <dbReference type="Proteomes" id="UP000317078"/>
    </source>
</evidence>
<name>A0A502G196_9PROT</name>
<dbReference type="GO" id="GO:0004132">
    <property type="term" value="F:dCMP deaminase activity"/>
    <property type="evidence" value="ECO:0007669"/>
    <property type="project" value="TreeGrafter"/>
</dbReference>
<dbReference type="PANTHER" id="PTHR11086">
    <property type="entry name" value="DEOXYCYTIDYLATE DEAMINASE-RELATED"/>
    <property type="match status" value="1"/>
</dbReference>
<evidence type="ECO:0000259" key="3">
    <source>
        <dbReference type="PROSITE" id="PS51747"/>
    </source>
</evidence>
<keyword evidence="5" id="KW-1185">Reference proteome</keyword>
<sequence length="196" mass="21369">MTKAKSTPQKESPKWDERYLELAKLVGSWSKDPRAKVGAAIVNPKRGRLISIGFNGFPSNVEDNAHRLDDPHTKLTMTIHAEQNALIFAGQQALECDAYVVGKPVCSMCATLLIQAGIKRVVAAKPRQNTGSKWDKIGLVALDMLKEAGVEFKELTDADLSRLGVTADKPREALPPAGTILTDEEALQPHLFDPLS</sequence>